<feature type="domain" description="CHY-type" evidence="7">
    <location>
        <begin position="1"/>
        <end position="63"/>
    </location>
</feature>
<dbReference type="InterPro" id="IPR037275">
    <property type="entry name" value="Znf_CTCHY_sf"/>
</dbReference>
<dbReference type="Pfam" id="PF13639">
    <property type="entry name" value="zf-RING_2"/>
    <property type="match status" value="1"/>
</dbReference>
<feature type="domain" description="RING-type" evidence="6">
    <location>
        <begin position="131"/>
        <end position="175"/>
    </location>
</feature>
<evidence type="ECO:0000256" key="2">
    <source>
        <dbReference type="ARBA" id="ARBA00022771"/>
    </source>
</evidence>
<dbReference type="GO" id="GO:0016567">
    <property type="term" value="P:protein ubiquitination"/>
    <property type="evidence" value="ECO:0007669"/>
    <property type="project" value="TreeGrafter"/>
</dbReference>
<dbReference type="eggNOG" id="KOG1940">
    <property type="taxonomic scope" value="Eukaryota"/>
</dbReference>
<dbReference type="GO" id="GO:0008270">
    <property type="term" value="F:zinc ion binding"/>
    <property type="evidence" value="ECO:0007669"/>
    <property type="project" value="UniProtKB-KW"/>
</dbReference>
<evidence type="ECO:0000313" key="9">
    <source>
        <dbReference type="EMBL" id="ETV99926.1"/>
    </source>
</evidence>
<evidence type="ECO:0000259" key="7">
    <source>
        <dbReference type="PROSITE" id="PS51266"/>
    </source>
</evidence>
<feature type="domain" description="CTCHY-type" evidence="8">
    <location>
        <begin position="65"/>
        <end position="130"/>
    </location>
</feature>
<dbReference type="SUPFAM" id="SSF57850">
    <property type="entry name" value="RING/U-box"/>
    <property type="match status" value="1"/>
</dbReference>
<dbReference type="EMBL" id="KI913966">
    <property type="protein sequence ID" value="ETV99925.1"/>
    <property type="molecule type" value="Genomic_DNA"/>
</dbReference>
<dbReference type="PANTHER" id="PTHR21319">
    <property type="entry name" value="RING FINGER AND CHY ZINC FINGER DOMAIN-CONTAINING PROTEIN 1"/>
    <property type="match status" value="1"/>
</dbReference>
<keyword evidence="2 4" id="KW-0863">Zinc-finger</keyword>
<evidence type="ECO:0008006" key="10">
    <source>
        <dbReference type="Google" id="ProtNLM"/>
    </source>
</evidence>
<evidence type="ECO:0000256" key="5">
    <source>
        <dbReference type="SAM" id="MobiDB-lite"/>
    </source>
</evidence>
<dbReference type="GO" id="GO:0005634">
    <property type="term" value="C:nucleus"/>
    <property type="evidence" value="ECO:0007669"/>
    <property type="project" value="TreeGrafter"/>
</dbReference>
<feature type="compositionally biased region" description="Basic and acidic residues" evidence="5">
    <location>
        <begin position="186"/>
        <end position="195"/>
    </location>
</feature>
<dbReference type="RefSeq" id="XP_008871702.1">
    <property type="nucleotide sequence ID" value="XM_008873480.1"/>
</dbReference>
<dbReference type="AlphaFoldDB" id="A0A024U236"/>
<reference evidence="9" key="1">
    <citation type="submission" date="2013-12" db="EMBL/GenBank/DDBJ databases">
        <title>The Genome Sequence of Aphanomyces invadans NJM9701.</title>
        <authorList>
            <consortium name="The Broad Institute Genomics Platform"/>
            <person name="Russ C."/>
            <person name="Tyler B."/>
            <person name="van West P."/>
            <person name="Dieguez-Uribeondo J."/>
            <person name="Young S.K."/>
            <person name="Zeng Q."/>
            <person name="Gargeya S."/>
            <person name="Fitzgerald M."/>
            <person name="Abouelleil A."/>
            <person name="Alvarado L."/>
            <person name="Chapman S.B."/>
            <person name="Gainer-Dewar J."/>
            <person name="Goldberg J."/>
            <person name="Griggs A."/>
            <person name="Gujja S."/>
            <person name="Hansen M."/>
            <person name="Howarth C."/>
            <person name="Imamovic A."/>
            <person name="Ireland A."/>
            <person name="Larimer J."/>
            <person name="McCowan C."/>
            <person name="Murphy C."/>
            <person name="Pearson M."/>
            <person name="Poon T.W."/>
            <person name="Priest M."/>
            <person name="Roberts A."/>
            <person name="Saif S."/>
            <person name="Shea T."/>
            <person name="Sykes S."/>
            <person name="Wortman J."/>
            <person name="Nusbaum C."/>
            <person name="Birren B."/>
        </authorList>
    </citation>
    <scope>NUCLEOTIDE SEQUENCE [LARGE SCALE GENOMIC DNA]</scope>
    <source>
        <strain evidence="9">NJM9701</strain>
    </source>
</reference>
<organism evidence="9">
    <name type="scientific">Aphanomyces invadans</name>
    <dbReference type="NCBI Taxonomy" id="157072"/>
    <lineage>
        <taxon>Eukaryota</taxon>
        <taxon>Sar</taxon>
        <taxon>Stramenopiles</taxon>
        <taxon>Oomycota</taxon>
        <taxon>Saprolegniomycetes</taxon>
        <taxon>Saprolegniales</taxon>
        <taxon>Verrucalvaceae</taxon>
        <taxon>Aphanomyces</taxon>
    </lineage>
</organism>
<dbReference type="GeneID" id="20085002"/>
<dbReference type="SMART" id="SM00184">
    <property type="entry name" value="RING"/>
    <property type="match status" value="1"/>
</dbReference>
<dbReference type="InterPro" id="IPR017921">
    <property type="entry name" value="Znf_CTCHY"/>
</dbReference>
<evidence type="ECO:0000259" key="8">
    <source>
        <dbReference type="PROSITE" id="PS51270"/>
    </source>
</evidence>
<dbReference type="GO" id="GO:0006511">
    <property type="term" value="P:ubiquitin-dependent protein catabolic process"/>
    <property type="evidence" value="ECO:0007669"/>
    <property type="project" value="TreeGrafter"/>
</dbReference>
<dbReference type="InterPro" id="IPR008913">
    <property type="entry name" value="Znf_CHY"/>
</dbReference>
<dbReference type="PROSITE" id="PS50089">
    <property type="entry name" value="ZF_RING_2"/>
    <property type="match status" value="1"/>
</dbReference>
<dbReference type="OrthoDB" id="411372at2759"/>
<dbReference type="Pfam" id="PF05495">
    <property type="entry name" value="zf-CHY"/>
    <property type="match status" value="1"/>
</dbReference>
<dbReference type="SUPFAM" id="SSF161219">
    <property type="entry name" value="CHY zinc finger-like"/>
    <property type="match status" value="1"/>
</dbReference>
<evidence type="ECO:0000256" key="1">
    <source>
        <dbReference type="ARBA" id="ARBA00022723"/>
    </source>
</evidence>
<evidence type="ECO:0000256" key="3">
    <source>
        <dbReference type="ARBA" id="ARBA00022833"/>
    </source>
</evidence>
<dbReference type="PROSITE" id="PS51266">
    <property type="entry name" value="ZF_CHY"/>
    <property type="match status" value="1"/>
</dbReference>
<proteinExistence type="predicted"/>
<accession>A0A024U236</accession>
<dbReference type="PANTHER" id="PTHR21319:SF53">
    <property type="entry name" value="RING FINGER AND CHY ZINC FINGER DOMAIN-CONTAINING PROTEIN 1"/>
    <property type="match status" value="1"/>
</dbReference>
<dbReference type="PROSITE" id="PS51270">
    <property type="entry name" value="ZF_CTCHY"/>
    <property type="match status" value="1"/>
</dbReference>
<dbReference type="GO" id="GO:0061630">
    <property type="term" value="F:ubiquitin protein ligase activity"/>
    <property type="evidence" value="ECO:0007669"/>
    <property type="project" value="TreeGrafter"/>
</dbReference>
<feature type="compositionally biased region" description="Acidic residues" evidence="5">
    <location>
        <begin position="196"/>
        <end position="208"/>
    </location>
</feature>
<dbReference type="EMBL" id="KI913966">
    <property type="protein sequence ID" value="ETV99926.1"/>
    <property type="molecule type" value="Genomic_DNA"/>
</dbReference>
<dbReference type="InterPro" id="IPR001841">
    <property type="entry name" value="Znf_RING"/>
</dbReference>
<dbReference type="VEuPathDB" id="FungiDB:H310_07952"/>
<dbReference type="Gene3D" id="3.30.40.10">
    <property type="entry name" value="Zinc/RING finger domain, C3HC4 (zinc finger)"/>
    <property type="match status" value="1"/>
</dbReference>
<dbReference type="STRING" id="157072.A0A024U236"/>
<dbReference type="SUPFAM" id="SSF161245">
    <property type="entry name" value="Zinc hairpin stack"/>
    <property type="match status" value="1"/>
</dbReference>
<keyword evidence="3" id="KW-0862">Zinc</keyword>
<feature type="region of interest" description="Disordered" evidence="5">
    <location>
        <begin position="185"/>
        <end position="234"/>
    </location>
</feature>
<dbReference type="InterPro" id="IPR037274">
    <property type="entry name" value="Znf_CHY_sf"/>
</dbReference>
<dbReference type="InterPro" id="IPR013083">
    <property type="entry name" value="Znf_RING/FYVE/PHD"/>
</dbReference>
<name>A0A024U236_9STRA</name>
<evidence type="ECO:0000259" key="6">
    <source>
        <dbReference type="PROSITE" id="PS50089"/>
    </source>
</evidence>
<dbReference type="RefSeq" id="XP_008871701.1">
    <property type="nucleotide sequence ID" value="XM_008873479.1"/>
</dbReference>
<sequence>MSCGHYERGCHLLANCCGEWFPCRVCHDEDKEHKMDRHAVTRVRCRKCRCEQQPQQTCEKCKHVLGQYFCRVCNLFDHQGLEKGIFHCDQCGICRVGGRANYFHCDRCVGCFPISTQSSHKCVSEAMLKECCICLEDMFNSRESPSILGCGHLLHTACFKRMARFAHKFECPLCRSSLLSDASDNGNHDSDHDADGVESTDSDDDEIVHDDLESIQSDSDTVDSNDIVADVSRD</sequence>
<protein>
    <recommendedName>
        <fullName evidence="10">RING finger and CHY zinc finger domain-containing protein 1</fullName>
    </recommendedName>
</protein>
<keyword evidence="1" id="KW-0479">Metal-binding</keyword>
<gene>
    <name evidence="9" type="ORF">H310_07952</name>
</gene>
<evidence type="ECO:0000256" key="4">
    <source>
        <dbReference type="PROSITE-ProRule" id="PRU00601"/>
    </source>
</evidence>
<feature type="compositionally biased region" description="Polar residues" evidence="5">
    <location>
        <begin position="214"/>
        <end position="224"/>
    </location>
</feature>